<sequence>MQTYPGGTGLTLPAPTGVSEMYPHRIRFVPVSNAPCWTGILGVLPFKAGRLGYIAPNMKLEDKVSSLRGRQGWRISNMEVEDKLAVCINKKISERSKVSNVSEINARDQGDAEVEEFKLPGKGEISQHISNEIPHRERGRSTEGVEDVKNSKYSGSDLDNNFQPKNTLENGPLYHERRGSAGPVRDLMLLKAFKRLHAPFTEDIPIMTQDMHEERQQAIEALSNSLAGKNLHAQLERDILASDMAAFKAANPESVFEDFIRWHSPGDWIEDSVDGTIEGQQSTKEEIEDLKSSWPPKGGLSERMSEYGNSWHEIWNGVQAVPASEQKPLLDPDQEGEKVLHYLETLRPHQLLGEMICTAFRAAADTLNQTEFGRLQQLMLKVEQLYLTIASYLKPFQEGQLSEELEDLHGDLQRLCSVFEQIERLVFFAASLHQKLSHTPRLSAAIFNDHYKNSVEKKQNQVNDLDEEFHTKQFVRMYERDSVAAIFSPPTPSQAWRKVLSMGNFLNGHEPLSREVVFSLYDNTGHRCYGSDSLESASTGLQTHMMYICGSSNDLQVAFSVASSD</sequence>
<dbReference type="EMBL" id="JAHRHJ020000007">
    <property type="protein sequence ID" value="KAH9309312.1"/>
    <property type="molecule type" value="Genomic_DNA"/>
</dbReference>
<comment type="subcellular location">
    <subcellularLocation>
        <location evidence="1">Cytoplasm</location>
    </subcellularLocation>
</comment>
<evidence type="ECO:0000256" key="6">
    <source>
        <dbReference type="SAM" id="MobiDB-lite"/>
    </source>
</evidence>
<feature type="compositionally biased region" description="Polar residues" evidence="6">
    <location>
        <begin position="151"/>
        <end position="169"/>
    </location>
</feature>
<name>A0AA38FS30_TAXCH</name>
<organism evidence="8 9">
    <name type="scientific">Taxus chinensis</name>
    <name type="common">Chinese yew</name>
    <name type="synonym">Taxus wallichiana var. chinensis</name>
    <dbReference type="NCBI Taxonomy" id="29808"/>
    <lineage>
        <taxon>Eukaryota</taxon>
        <taxon>Viridiplantae</taxon>
        <taxon>Streptophyta</taxon>
        <taxon>Embryophyta</taxon>
        <taxon>Tracheophyta</taxon>
        <taxon>Spermatophyta</taxon>
        <taxon>Pinopsida</taxon>
        <taxon>Pinidae</taxon>
        <taxon>Conifers II</taxon>
        <taxon>Cupressales</taxon>
        <taxon>Taxaceae</taxon>
        <taxon>Taxus</taxon>
    </lineage>
</organism>
<dbReference type="GO" id="GO:0005737">
    <property type="term" value="C:cytoplasm"/>
    <property type="evidence" value="ECO:0007669"/>
    <property type="project" value="UniProtKB-SubCell"/>
</dbReference>
<evidence type="ECO:0000256" key="1">
    <source>
        <dbReference type="ARBA" id="ARBA00004496"/>
    </source>
</evidence>
<evidence type="ECO:0000256" key="4">
    <source>
        <dbReference type="ARBA" id="ARBA00022468"/>
    </source>
</evidence>
<dbReference type="PANTHER" id="PTHR21422:SF9">
    <property type="entry name" value="RAB3 GTPASE-ACTIVATING PROTEIN CATALYTIC SUBUNIT"/>
    <property type="match status" value="1"/>
</dbReference>
<dbReference type="AlphaFoldDB" id="A0AA38FS30"/>
<keyword evidence="4" id="KW-0343">GTPase activation</keyword>
<dbReference type="PANTHER" id="PTHR21422">
    <property type="entry name" value="RAB3 GTPASE-ACTIVATING PROTEIN CATALYTIC SUBUNIT"/>
    <property type="match status" value="1"/>
</dbReference>
<dbReference type="OMA" id="THMMYIC"/>
<evidence type="ECO:0000313" key="8">
    <source>
        <dbReference type="EMBL" id="KAH9309312.1"/>
    </source>
</evidence>
<gene>
    <name evidence="8" type="ORF">KI387_037223</name>
</gene>
<evidence type="ECO:0000313" key="9">
    <source>
        <dbReference type="Proteomes" id="UP000824469"/>
    </source>
</evidence>
<feature type="domain" description="Rab3GAP catalytic subunit conserved" evidence="7">
    <location>
        <begin position="175"/>
        <end position="344"/>
    </location>
</feature>
<protein>
    <recommendedName>
        <fullName evidence="3">Rab3 GTPase-activating protein catalytic subunit</fullName>
    </recommendedName>
</protein>
<evidence type="ECO:0000259" key="7">
    <source>
        <dbReference type="Pfam" id="PF13890"/>
    </source>
</evidence>
<dbReference type="Pfam" id="PF13890">
    <property type="entry name" value="Rab3-GTPase_cat"/>
    <property type="match status" value="1"/>
</dbReference>
<keyword evidence="5" id="KW-0963">Cytoplasm</keyword>
<dbReference type="InterPro" id="IPR026147">
    <property type="entry name" value="Rab3GAP1_conserved"/>
</dbReference>
<feature type="compositionally biased region" description="Basic and acidic residues" evidence="6">
    <location>
        <begin position="133"/>
        <end position="150"/>
    </location>
</feature>
<evidence type="ECO:0000256" key="5">
    <source>
        <dbReference type="ARBA" id="ARBA00022490"/>
    </source>
</evidence>
<dbReference type="Proteomes" id="UP000824469">
    <property type="component" value="Unassembled WGS sequence"/>
</dbReference>
<reference evidence="8 9" key="1">
    <citation type="journal article" date="2021" name="Nat. Plants">
        <title>The Taxus genome provides insights into paclitaxel biosynthesis.</title>
        <authorList>
            <person name="Xiong X."/>
            <person name="Gou J."/>
            <person name="Liao Q."/>
            <person name="Li Y."/>
            <person name="Zhou Q."/>
            <person name="Bi G."/>
            <person name="Li C."/>
            <person name="Du R."/>
            <person name="Wang X."/>
            <person name="Sun T."/>
            <person name="Guo L."/>
            <person name="Liang H."/>
            <person name="Lu P."/>
            <person name="Wu Y."/>
            <person name="Zhang Z."/>
            <person name="Ro D.K."/>
            <person name="Shang Y."/>
            <person name="Huang S."/>
            <person name="Yan J."/>
        </authorList>
    </citation>
    <scope>NUCLEOTIDE SEQUENCE [LARGE SCALE GENOMIC DNA]</scope>
    <source>
        <strain evidence="8">Ta-2019</strain>
    </source>
</reference>
<dbReference type="InterPro" id="IPR045700">
    <property type="entry name" value="Rab3GAP1"/>
</dbReference>
<feature type="region of interest" description="Disordered" evidence="6">
    <location>
        <begin position="133"/>
        <end position="179"/>
    </location>
</feature>
<accession>A0AA38FS30</accession>
<keyword evidence="9" id="KW-1185">Reference proteome</keyword>
<evidence type="ECO:0000256" key="3">
    <source>
        <dbReference type="ARBA" id="ARBA00015817"/>
    </source>
</evidence>
<proteinExistence type="inferred from homology"/>
<comment type="similarity">
    <text evidence="2">Belongs to the Rab3-GAP catalytic subunit family.</text>
</comment>
<dbReference type="GO" id="GO:0005096">
    <property type="term" value="F:GTPase activator activity"/>
    <property type="evidence" value="ECO:0007669"/>
    <property type="project" value="UniProtKB-KW"/>
</dbReference>
<feature type="region of interest" description="Disordered" evidence="6">
    <location>
        <begin position="281"/>
        <end position="302"/>
    </location>
</feature>
<evidence type="ECO:0000256" key="2">
    <source>
        <dbReference type="ARBA" id="ARBA00008856"/>
    </source>
</evidence>
<comment type="caution">
    <text evidence="8">The sequence shown here is derived from an EMBL/GenBank/DDBJ whole genome shotgun (WGS) entry which is preliminary data.</text>
</comment>